<dbReference type="GO" id="GO:0008408">
    <property type="term" value="F:3'-5' exonuclease activity"/>
    <property type="evidence" value="ECO:0007669"/>
    <property type="project" value="InterPro"/>
</dbReference>
<evidence type="ECO:0000313" key="11">
    <source>
        <dbReference type="Proteomes" id="UP000034603"/>
    </source>
</evidence>
<gene>
    <name evidence="10" type="ORF">US62_C0010G0006</name>
</gene>
<dbReference type="InterPro" id="IPR004365">
    <property type="entry name" value="NA-bd_OB_tRNA"/>
</dbReference>
<reference evidence="10 11" key="1">
    <citation type="journal article" date="2015" name="Nature">
        <title>rRNA introns, odd ribosomes, and small enigmatic genomes across a large radiation of phyla.</title>
        <authorList>
            <person name="Brown C.T."/>
            <person name="Hug L.A."/>
            <person name="Thomas B.C."/>
            <person name="Sharon I."/>
            <person name="Castelle C.J."/>
            <person name="Singh A."/>
            <person name="Wilkins M.J."/>
            <person name="Williams K.H."/>
            <person name="Banfield J.F."/>
        </authorList>
    </citation>
    <scope>NUCLEOTIDE SEQUENCE [LARGE SCALE GENOMIC DNA]</scope>
</reference>
<keyword evidence="6" id="KW-0235">DNA replication</keyword>
<comment type="caution">
    <text evidence="10">The sequence shown here is derived from an EMBL/GenBank/DDBJ whole genome shotgun (WGS) entry which is preliminary data.</text>
</comment>
<dbReference type="Pfam" id="PF17657">
    <property type="entry name" value="DNA_pol3_finger"/>
    <property type="match status" value="1"/>
</dbReference>
<dbReference type="InterPro" id="IPR004805">
    <property type="entry name" value="DnaE2/DnaE/PolC"/>
</dbReference>
<dbReference type="Pfam" id="PF07733">
    <property type="entry name" value="DNA_pol3_alpha"/>
    <property type="match status" value="1"/>
</dbReference>
<dbReference type="PANTHER" id="PTHR32294">
    <property type="entry name" value="DNA POLYMERASE III SUBUNIT ALPHA"/>
    <property type="match status" value="1"/>
</dbReference>
<dbReference type="AlphaFoldDB" id="A0A0G0KZ01"/>
<dbReference type="InterPro" id="IPR004013">
    <property type="entry name" value="PHP_dom"/>
</dbReference>
<evidence type="ECO:0000256" key="5">
    <source>
        <dbReference type="ARBA" id="ARBA00022695"/>
    </source>
</evidence>
<feature type="domain" description="Polymerase/histidinol phosphatase N-terminal" evidence="9">
    <location>
        <begin position="6"/>
        <end position="73"/>
    </location>
</feature>
<dbReference type="Gene3D" id="3.20.20.140">
    <property type="entry name" value="Metal-dependent hydrolases"/>
    <property type="match status" value="1"/>
</dbReference>
<evidence type="ECO:0000256" key="8">
    <source>
        <dbReference type="ARBA" id="ARBA00049244"/>
    </source>
</evidence>
<dbReference type="InterPro" id="IPR040982">
    <property type="entry name" value="DNA_pol3_finger"/>
</dbReference>
<dbReference type="EMBL" id="LBTR01000010">
    <property type="protein sequence ID" value="KKQ45721.1"/>
    <property type="molecule type" value="Genomic_DNA"/>
</dbReference>
<evidence type="ECO:0000256" key="3">
    <source>
        <dbReference type="ARBA" id="ARBA00019114"/>
    </source>
</evidence>
<keyword evidence="7" id="KW-0239">DNA-directed DNA polymerase</keyword>
<evidence type="ECO:0000256" key="7">
    <source>
        <dbReference type="ARBA" id="ARBA00022932"/>
    </source>
</evidence>
<accession>A0A0G0KZ01</accession>
<evidence type="ECO:0000256" key="6">
    <source>
        <dbReference type="ARBA" id="ARBA00022705"/>
    </source>
</evidence>
<evidence type="ECO:0000259" key="9">
    <source>
        <dbReference type="SMART" id="SM00481"/>
    </source>
</evidence>
<comment type="catalytic activity">
    <reaction evidence="8">
        <text>DNA(n) + a 2'-deoxyribonucleoside 5'-triphosphate = DNA(n+1) + diphosphate</text>
        <dbReference type="Rhea" id="RHEA:22508"/>
        <dbReference type="Rhea" id="RHEA-COMP:17339"/>
        <dbReference type="Rhea" id="RHEA-COMP:17340"/>
        <dbReference type="ChEBI" id="CHEBI:33019"/>
        <dbReference type="ChEBI" id="CHEBI:61560"/>
        <dbReference type="ChEBI" id="CHEBI:173112"/>
        <dbReference type="EC" id="2.7.7.7"/>
    </reaction>
</comment>
<dbReference type="NCBIfam" id="TIGR00594">
    <property type="entry name" value="polc"/>
    <property type="match status" value="1"/>
</dbReference>
<organism evidence="10 11">
    <name type="scientific">Candidatus Woesebacteria bacterium GW2011_GWA1_37_8</name>
    <dbReference type="NCBI Taxonomy" id="1618546"/>
    <lineage>
        <taxon>Bacteria</taxon>
        <taxon>Candidatus Woeseibacteriota</taxon>
    </lineage>
</organism>
<dbReference type="PATRIC" id="fig|1618546.3.peg.330"/>
<dbReference type="Pfam" id="PF01336">
    <property type="entry name" value="tRNA_anti-codon"/>
    <property type="match status" value="1"/>
</dbReference>
<dbReference type="InterPro" id="IPR003141">
    <property type="entry name" value="Pol/His_phosphatase_N"/>
</dbReference>
<dbReference type="NCBIfam" id="NF004226">
    <property type="entry name" value="PRK05673.1"/>
    <property type="match status" value="1"/>
</dbReference>
<comment type="subcellular location">
    <subcellularLocation>
        <location evidence="1">Cytoplasm</location>
    </subcellularLocation>
</comment>
<dbReference type="Pfam" id="PF14579">
    <property type="entry name" value="HHH_6"/>
    <property type="match status" value="1"/>
</dbReference>
<dbReference type="Gene3D" id="1.10.10.1600">
    <property type="entry name" value="Bacterial DNA polymerase III alpha subunit, thumb domain"/>
    <property type="match status" value="1"/>
</dbReference>
<sequence length="1159" mass="130983">MSAKFVHLHVHTEYSLLDGLSNIKKLFKHIGENNMDAVAITDHGELYGAIEFYKEGIKQGIKPIIGLEGYVTTSLTEKVKDNYHLTLLAKNIAGYKNLMKLTSIAHIEGFYYRPRFTNEILKKYSEGLICLSGCPAAQIPQSLINENYLEASKLAEFYLDVFKDDFYMEIQRHNYESILPDIKIPELKSDLERVADNCKKYEDGVIKLSREFGIPLVATNDAHYIKKEDAPAQDALVCIATGKNVGDIKRLRYIDNPDFYLKTPDEMQKIFSDIPDAIENSVKIAQKCELEITLGKWFFPKFSLPKGKTPDEELRRLSHENLKIIIPKSGKEEEERLNYELDIICQKGYSPYFLIVMDLARWSNEQGIITNTRGSAAGSLVSFVLGITTINPLLYYLPFERFLNPYRPSPPDIDFDVADDRREEIIKYISDKYGHDKVAQICTFGRMLSRAAVRDVARVLGYPYATGDKVAKLIPPPKQGFPITVPKALEEVSELNDMYKSDADVKKILDLAIQLEGSARHLSVHAAGVVVAPTEITDYSPVQLEPSGDKIITQYEFHTCEDVGLIKFDILGIRNLSILGAAIKIVEERYGTKIKINDIPLDDKKTYEMLARGETMGTFQLGGSGMTKFLKELKPTRIEDLMAMVALYRPGPIQQIPEYIKRKHDPTLVKFLDKRMEKFLGASYGLLVYQDDLLFCALDLAGYSWEEADKFRKAVGKKIPEEMAAQKEKFIKGIVDNGQTGKFAEDLWKLFEPFQSYGFNKAHAASYGLVAYQTAYMKANYPVEYMCALLTAESNDTDKITEAINECRRMDVKVLSPDINKSSVGFDIEETVDSSHKKGIRFGLSAIKNVGNAAIDAILTERNKEKFKNFLDFLERVDGRRVNKKVLESLIKVGALSDFGKRSQLLKVVEEYKKYSGKALKNENQNELFSLSDLNSTSLKFDNLMGQDIDEFTDEEIQNLEEQLLGFSLSAKPIGEILKNINKLSNFKISDIFDNHITGSEGMEVNIAGIINDLRVIITKKSGQEMAFAKFQDETGTINVVIFPSIFSGTKEILTDSSPYLLSGKIDFRDEEPSLIVESIKNEKEIITEDNKLFIRIPKGTGTEKLSSLKELILKNPGDHKVCLVFEGEINKQLDLNVKINWDTQMAHSIEQILENLAN</sequence>
<protein>
    <recommendedName>
        <fullName evidence="3">DNA polymerase III subunit alpha</fullName>
        <ecNumber evidence="2">2.7.7.7</ecNumber>
    </recommendedName>
</protein>
<dbReference type="CDD" id="cd04485">
    <property type="entry name" value="DnaE_OBF"/>
    <property type="match status" value="1"/>
</dbReference>
<dbReference type="SUPFAM" id="SSF160975">
    <property type="entry name" value="AF1531-like"/>
    <property type="match status" value="1"/>
</dbReference>
<evidence type="ECO:0000256" key="1">
    <source>
        <dbReference type="ARBA" id="ARBA00004496"/>
    </source>
</evidence>
<proteinExistence type="predicted"/>
<dbReference type="GO" id="GO:0003676">
    <property type="term" value="F:nucleic acid binding"/>
    <property type="evidence" value="ECO:0007669"/>
    <property type="project" value="InterPro"/>
</dbReference>
<dbReference type="GO" id="GO:0006260">
    <property type="term" value="P:DNA replication"/>
    <property type="evidence" value="ECO:0007669"/>
    <property type="project" value="UniProtKB-KW"/>
</dbReference>
<evidence type="ECO:0000256" key="2">
    <source>
        <dbReference type="ARBA" id="ARBA00012417"/>
    </source>
</evidence>
<keyword evidence="4" id="KW-0808">Transferase</keyword>
<evidence type="ECO:0000313" key="10">
    <source>
        <dbReference type="EMBL" id="KKQ45721.1"/>
    </source>
</evidence>
<dbReference type="Pfam" id="PF02811">
    <property type="entry name" value="PHP"/>
    <property type="match status" value="1"/>
</dbReference>
<dbReference type="PANTHER" id="PTHR32294:SF0">
    <property type="entry name" value="DNA POLYMERASE III SUBUNIT ALPHA"/>
    <property type="match status" value="1"/>
</dbReference>
<dbReference type="Gene3D" id="1.10.150.870">
    <property type="match status" value="1"/>
</dbReference>
<dbReference type="Proteomes" id="UP000034603">
    <property type="component" value="Unassembled WGS sequence"/>
</dbReference>
<dbReference type="EC" id="2.7.7.7" evidence="2"/>
<dbReference type="CDD" id="cd12113">
    <property type="entry name" value="PHP_PolIIIA_DnaE3"/>
    <property type="match status" value="1"/>
</dbReference>
<dbReference type="InterPro" id="IPR016195">
    <property type="entry name" value="Pol/histidinol_Pase-like"/>
</dbReference>
<dbReference type="SUPFAM" id="SSF89550">
    <property type="entry name" value="PHP domain-like"/>
    <property type="match status" value="1"/>
</dbReference>
<keyword evidence="5" id="KW-0548">Nucleotidyltransferase</keyword>
<dbReference type="GO" id="GO:0003887">
    <property type="term" value="F:DNA-directed DNA polymerase activity"/>
    <property type="evidence" value="ECO:0007669"/>
    <property type="project" value="UniProtKB-KW"/>
</dbReference>
<evidence type="ECO:0000256" key="4">
    <source>
        <dbReference type="ARBA" id="ARBA00022679"/>
    </source>
</evidence>
<dbReference type="InterPro" id="IPR029460">
    <property type="entry name" value="DNAPol_HHH"/>
</dbReference>
<dbReference type="SMART" id="SM00481">
    <property type="entry name" value="POLIIIAc"/>
    <property type="match status" value="1"/>
</dbReference>
<dbReference type="InterPro" id="IPR041931">
    <property type="entry name" value="DNA_pol3_alpha_thumb_dom"/>
</dbReference>
<dbReference type="InterPro" id="IPR011708">
    <property type="entry name" value="DNA_pol3_alpha_NTPase_dom"/>
</dbReference>
<dbReference type="GO" id="GO:0005737">
    <property type="term" value="C:cytoplasm"/>
    <property type="evidence" value="ECO:0007669"/>
    <property type="project" value="UniProtKB-SubCell"/>
</dbReference>
<name>A0A0G0KZ01_9BACT</name>